<organism evidence="2 3">
    <name type="scientific">Xylona heveae (strain CBS 132557 / TC161)</name>
    <dbReference type="NCBI Taxonomy" id="1328760"/>
    <lineage>
        <taxon>Eukaryota</taxon>
        <taxon>Fungi</taxon>
        <taxon>Dikarya</taxon>
        <taxon>Ascomycota</taxon>
        <taxon>Pezizomycotina</taxon>
        <taxon>Xylonomycetes</taxon>
        <taxon>Xylonales</taxon>
        <taxon>Xylonaceae</taxon>
        <taxon>Xylona</taxon>
    </lineage>
</organism>
<dbReference type="PROSITE" id="PS51257">
    <property type="entry name" value="PROKAR_LIPOPROTEIN"/>
    <property type="match status" value="1"/>
</dbReference>
<dbReference type="GeneID" id="28894130"/>
<dbReference type="AlphaFoldDB" id="A0A165HJZ4"/>
<dbReference type="EMBL" id="KV407457">
    <property type="protein sequence ID" value="KZF23628.1"/>
    <property type="molecule type" value="Genomic_DNA"/>
</dbReference>
<accession>A0A165HJZ4</accession>
<feature type="compositionally biased region" description="Polar residues" evidence="1">
    <location>
        <begin position="1"/>
        <end position="18"/>
    </location>
</feature>
<feature type="region of interest" description="Disordered" evidence="1">
    <location>
        <begin position="362"/>
        <end position="393"/>
    </location>
</feature>
<dbReference type="InParanoid" id="A0A165HJZ4"/>
<proteinExistence type="predicted"/>
<name>A0A165HJZ4_XYLHT</name>
<protein>
    <submittedName>
        <fullName evidence="2">Uncharacterized protein</fullName>
    </submittedName>
</protein>
<dbReference type="Proteomes" id="UP000076632">
    <property type="component" value="Unassembled WGS sequence"/>
</dbReference>
<feature type="region of interest" description="Disordered" evidence="1">
    <location>
        <begin position="1"/>
        <end position="21"/>
    </location>
</feature>
<keyword evidence="3" id="KW-1185">Reference proteome</keyword>
<dbReference type="RefSeq" id="XP_018189183.1">
    <property type="nucleotide sequence ID" value="XM_018328993.1"/>
</dbReference>
<dbReference type="OrthoDB" id="20872at2759"/>
<sequence length="423" mass="46129">MDSRTSEQSVDQPSQGSFFQGCHSWEQRPFQFGSVSAGENFDMTLDLRPVARQSAELSYPSQTRMDSAVPSNENLWNPLSTGSSGRGGTISTSRLNGHFFPTQDSSRIQTFFNEASQGFNAREDDFAVPENTDCSYAQVRADASENGDFPMFETPSQVGQDPLRPLYNVNTMWPSASLSTASETETICSPVYNYEAPLSNSYSELPGPLSFWSPGAPQSIDTLSSISEAPSMSSLQPSVSNIDSEKLASPFSPPQADFVTPAFGQAADFLAIQPSSRRSSFTHTGDVSIEGSAFGSPGQPLFEDLSDPKPMLSPRGVLQRQQAARQVIQFPPVEHCSNMYPTIRISKSVTGKPRPVVSAARHVARSVQDNVSRHERQEDSENGPARDNPLYQAAPQADGLYHCPFEGQEGCAHKPAKLKCNYE</sequence>
<evidence type="ECO:0000313" key="2">
    <source>
        <dbReference type="EMBL" id="KZF23628.1"/>
    </source>
</evidence>
<reference evidence="2 3" key="1">
    <citation type="journal article" date="2016" name="Fungal Biol.">
        <title>The genome of Xylona heveae provides a window into fungal endophytism.</title>
        <authorList>
            <person name="Gazis R."/>
            <person name="Kuo A."/>
            <person name="Riley R."/>
            <person name="LaButti K."/>
            <person name="Lipzen A."/>
            <person name="Lin J."/>
            <person name="Amirebrahimi M."/>
            <person name="Hesse C.N."/>
            <person name="Spatafora J.W."/>
            <person name="Henrissat B."/>
            <person name="Hainaut M."/>
            <person name="Grigoriev I.V."/>
            <person name="Hibbett D.S."/>
        </authorList>
    </citation>
    <scope>NUCLEOTIDE SEQUENCE [LARGE SCALE GENOMIC DNA]</scope>
    <source>
        <strain evidence="2 3">TC161</strain>
    </source>
</reference>
<evidence type="ECO:0000256" key="1">
    <source>
        <dbReference type="SAM" id="MobiDB-lite"/>
    </source>
</evidence>
<evidence type="ECO:0000313" key="3">
    <source>
        <dbReference type="Proteomes" id="UP000076632"/>
    </source>
</evidence>
<gene>
    <name evidence="2" type="ORF">L228DRAFT_121098</name>
</gene>